<dbReference type="Proteomes" id="UP001174997">
    <property type="component" value="Unassembled WGS sequence"/>
</dbReference>
<sequence length="249" mass="26217">MTRITLAAAAFFGLGHGVMGALEQCGQAQYDPANYVCWENQFLCPVTAGEGLSYCSGACYSKFMYTCNNNILTLLPPSESAFTLTVSNPALPQLDGKPVTAQGLRLWLGGETKSYCPSVVDPNCPPGNVTSIVAGGFGGAGMNTMVPGGQQVYLTPDWNVGYTQAHSAYMPSGSTSTGFAAYQGGGFINLNGNGWGWVACPPRASGPAGPEWTLFGRNSTNAESLNYCTPINLKVTPYAGQWAAAWQYT</sequence>
<evidence type="ECO:0000256" key="1">
    <source>
        <dbReference type="SAM" id="SignalP"/>
    </source>
</evidence>
<reference evidence="3" key="1">
    <citation type="submission" date="2023-06" db="EMBL/GenBank/DDBJ databases">
        <title>Genome-scale phylogeny and comparative genomics of the fungal order Sordariales.</title>
        <authorList>
            <consortium name="Lawrence Berkeley National Laboratory"/>
            <person name="Hensen N."/>
            <person name="Bonometti L."/>
            <person name="Westerberg I."/>
            <person name="Brannstrom I.O."/>
            <person name="Guillou S."/>
            <person name="Cros-Aarteil S."/>
            <person name="Calhoun S."/>
            <person name="Haridas S."/>
            <person name="Kuo A."/>
            <person name="Mondo S."/>
            <person name="Pangilinan J."/>
            <person name="Riley R."/>
            <person name="Labutti K."/>
            <person name="Andreopoulos B."/>
            <person name="Lipzen A."/>
            <person name="Chen C."/>
            <person name="Yanf M."/>
            <person name="Daum C."/>
            <person name="Ng V."/>
            <person name="Clum A."/>
            <person name="Steindorff A."/>
            <person name="Ohm R."/>
            <person name="Martin F."/>
            <person name="Silar P."/>
            <person name="Natvig D."/>
            <person name="Lalanne C."/>
            <person name="Gautier V."/>
            <person name="Ament-Velasquez S.L."/>
            <person name="Kruys A."/>
            <person name="Hutchinson M.I."/>
            <person name="Powell A.J."/>
            <person name="Barry K."/>
            <person name="Miller A.N."/>
            <person name="Grigoriev I.V."/>
            <person name="Debuchy R."/>
            <person name="Gladieux P."/>
            <person name="Thoren M.H."/>
            <person name="Johannesson H."/>
        </authorList>
    </citation>
    <scope>NUCLEOTIDE SEQUENCE</scope>
    <source>
        <strain evidence="3">CBS 307.81</strain>
    </source>
</reference>
<keyword evidence="1" id="KW-0732">Signal</keyword>
<accession>A0AA39ZGT4</accession>
<dbReference type="PANTHER" id="PTHR42047:SF1">
    <property type="entry name" value="PROTEIN, PUTATIVE (AFU_ORTHOLOGUE AFUA_6G03560)-RELATED"/>
    <property type="match status" value="1"/>
</dbReference>
<comment type="caution">
    <text evidence="3">The sequence shown here is derived from an EMBL/GenBank/DDBJ whole genome shotgun (WGS) entry which is preliminary data.</text>
</comment>
<gene>
    <name evidence="3" type="ORF">QBC41DRAFT_317524</name>
</gene>
<organism evidence="3 4">
    <name type="scientific">Cercophora samala</name>
    <dbReference type="NCBI Taxonomy" id="330535"/>
    <lineage>
        <taxon>Eukaryota</taxon>
        <taxon>Fungi</taxon>
        <taxon>Dikarya</taxon>
        <taxon>Ascomycota</taxon>
        <taxon>Pezizomycotina</taxon>
        <taxon>Sordariomycetes</taxon>
        <taxon>Sordariomycetidae</taxon>
        <taxon>Sordariales</taxon>
        <taxon>Lasiosphaeriaceae</taxon>
        <taxon>Cercophora</taxon>
    </lineage>
</organism>
<evidence type="ECO:0000313" key="4">
    <source>
        <dbReference type="Proteomes" id="UP001174997"/>
    </source>
</evidence>
<feature type="chain" id="PRO_5041424549" evidence="1">
    <location>
        <begin position="21"/>
        <end position="249"/>
    </location>
</feature>
<feature type="domain" description="Endo-1,3(4)-beta-glucanase 1 carbohydrate binding" evidence="2">
    <location>
        <begin position="24"/>
        <end position="72"/>
    </location>
</feature>
<dbReference type="InterPro" id="IPR052820">
    <property type="entry name" value="PhiA_domain"/>
</dbReference>
<name>A0AA39ZGT4_9PEZI</name>
<dbReference type="Pfam" id="PF10645">
    <property type="entry name" value="Carb_bind"/>
    <property type="match status" value="1"/>
</dbReference>
<evidence type="ECO:0000313" key="3">
    <source>
        <dbReference type="EMBL" id="KAK0670672.1"/>
    </source>
</evidence>
<dbReference type="GO" id="GO:0030246">
    <property type="term" value="F:carbohydrate binding"/>
    <property type="evidence" value="ECO:0007669"/>
    <property type="project" value="InterPro"/>
</dbReference>
<protein>
    <submittedName>
        <fullName evidence="3">Carbohydrate binding-domain-containing protein</fullName>
    </submittedName>
</protein>
<dbReference type="InterPro" id="IPR018909">
    <property type="entry name" value="Eng1_septum"/>
</dbReference>
<feature type="signal peptide" evidence="1">
    <location>
        <begin position="1"/>
        <end position="20"/>
    </location>
</feature>
<keyword evidence="4" id="KW-1185">Reference proteome</keyword>
<evidence type="ECO:0000259" key="2">
    <source>
        <dbReference type="Pfam" id="PF10645"/>
    </source>
</evidence>
<dbReference type="PANTHER" id="PTHR42047">
    <property type="entry name" value="PROTEIN, PUTATIVE (AFU_ORTHOLOGUE AFUA_6G03560)-RELATED"/>
    <property type="match status" value="1"/>
</dbReference>
<dbReference type="AlphaFoldDB" id="A0AA39ZGT4"/>
<dbReference type="EMBL" id="JAULSY010000029">
    <property type="protein sequence ID" value="KAK0670672.1"/>
    <property type="molecule type" value="Genomic_DNA"/>
</dbReference>
<proteinExistence type="predicted"/>